<organism evidence="1 2">
    <name type="scientific">Clitoria ternatea</name>
    <name type="common">Butterfly pea</name>
    <dbReference type="NCBI Taxonomy" id="43366"/>
    <lineage>
        <taxon>Eukaryota</taxon>
        <taxon>Viridiplantae</taxon>
        <taxon>Streptophyta</taxon>
        <taxon>Embryophyta</taxon>
        <taxon>Tracheophyta</taxon>
        <taxon>Spermatophyta</taxon>
        <taxon>Magnoliopsida</taxon>
        <taxon>eudicotyledons</taxon>
        <taxon>Gunneridae</taxon>
        <taxon>Pentapetalae</taxon>
        <taxon>rosids</taxon>
        <taxon>fabids</taxon>
        <taxon>Fabales</taxon>
        <taxon>Fabaceae</taxon>
        <taxon>Papilionoideae</taxon>
        <taxon>50 kb inversion clade</taxon>
        <taxon>NPAAA clade</taxon>
        <taxon>indigoferoid/millettioid clade</taxon>
        <taxon>Phaseoleae</taxon>
        <taxon>Clitoria</taxon>
    </lineage>
</organism>
<sequence length="103" mass="11610">MAIGYTSKHCPLINPCHCQTRHSKLPLNAFVSFRGQTAPFHDFIVVLSTLDPGGRGTLVIARFYSRRNKYHSLFDEVLVSLCVYPSPSSSSCSNRNRFSRCGW</sequence>
<comment type="caution">
    <text evidence="1">The sequence shown here is derived from an EMBL/GenBank/DDBJ whole genome shotgun (WGS) entry which is preliminary data.</text>
</comment>
<dbReference type="AlphaFoldDB" id="A0AAN9I453"/>
<reference evidence="1 2" key="1">
    <citation type="submission" date="2024-01" db="EMBL/GenBank/DDBJ databases">
        <title>The genomes of 5 underutilized Papilionoideae crops provide insights into root nodulation and disease resistance.</title>
        <authorList>
            <person name="Yuan L."/>
        </authorList>
    </citation>
    <scope>NUCLEOTIDE SEQUENCE [LARGE SCALE GENOMIC DNA]</scope>
    <source>
        <strain evidence="1">LY-2023</strain>
        <tissue evidence="1">Leaf</tissue>
    </source>
</reference>
<evidence type="ECO:0000313" key="1">
    <source>
        <dbReference type="EMBL" id="KAK7264429.1"/>
    </source>
</evidence>
<dbReference type="EMBL" id="JAYKXN010000008">
    <property type="protein sequence ID" value="KAK7264429.1"/>
    <property type="molecule type" value="Genomic_DNA"/>
</dbReference>
<keyword evidence="2" id="KW-1185">Reference proteome</keyword>
<accession>A0AAN9I453</accession>
<name>A0AAN9I453_CLITE</name>
<dbReference type="Proteomes" id="UP001359559">
    <property type="component" value="Unassembled WGS sequence"/>
</dbReference>
<gene>
    <name evidence="1" type="ORF">RJT34_32038</name>
</gene>
<evidence type="ECO:0000313" key="2">
    <source>
        <dbReference type="Proteomes" id="UP001359559"/>
    </source>
</evidence>
<protein>
    <submittedName>
        <fullName evidence="1">Uncharacterized protein</fullName>
    </submittedName>
</protein>
<proteinExistence type="predicted"/>